<comment type="caution">
    <text evidence="1">The sequence shown here is derived from an EMBL/GenBank/DDBJ whole genome shotgun (WGS) entry which is preliminary data.</text>
</comment>
<gene>
    <name evidence="1" type="ORF">EV182_008027</name>
</gene>
<dbReference type="Proteomes" id="UP001145114">
    <property type="component" value="Unassembled WGS sequence"/>
</dbReference>
<evidence type="ECO:0000313" key="2">
    <source>
        <dbReference type="Proteomes" id="UP001145114"/>
    </source>
</evidence>
<protein>
    <submittedName>
        <fullName evidence="1">Uncharacterized protein</fullName>
    </submittedName>
</protein>
<dbReference type="EMBL" id="JAMZIH010009101">
    <property type="protein sequence ID" value="KAJ1670745.1"/>
    <property type="molecule type" value="Genomic_DNA"/>
</dbReference>
<reference evidence="1" key="1">
    <citation type="submission" date="2022-06" db="EMBL/GenBank/DDBJ databases">
        <title>Phylogenomic reconstructions and comparative analyses of Kickxellomycotina fungi.</title>
        <authorList>
            <person name="Reynolds N.K."/>
            <person name="Stajich J.E."/>
            <person name="Barry K."/>
            <person name="Grigoriev I.V."/>
            <person name="Crous P."/>
            <person name="Smith M.E."/>
        </authorList>
    </citation>
    <scope>NUCLEOTIDE SEQUENCE</scope>
    <source>
        <strain evidence="1">RSA 2271</strain>
    </source>
</reference>
<sequence length="186" mass="21109">PTIDTRAWVEMLAPHVTKETLACLDTIKEELRHHKYSVLSRDGGQDNTAWSMMSSEVEASSPTSNPVASQSNLESVPLHVNLDGVPVIDTVSILDSKHRNVVFPLLSDDSHWDSFPTTTNAYLTENKFMAKHAKSAALGYQKSRQFYNCDAFHWVIVDWQNGYQNHFSEYFAIHDELLQVSRWGIV</sequence>
<feature type="non-terminal residue" evidence="1">
    <location>
        <position position="1"/>
    </location>
</feature>
<accession>A0ACC1H9X8</accession>
<name>A0ACC1H9X8_9FUNG</name>
<evidence type="ECO:0000313" key="1">
    <source>
        <dbReference type="EMBL" id="KAJ1670745.1"/>
    </source>
</evidence>
<keyword evidence="2" id="KW-1185">Reference proteome</keyword>
<organism evidence="1 2">
    <name type="scientific">Spiromyces aspiralis</name>
    <dbReference type="NCBI Taxonomy" id="68401"/>
    <lineage>
        <taxon>Eukaryota</taxon>
        <taxon>Fungi</taxon>
        <taxon>Fungi incertae sedis</taxon>
        <taxon>Zoopagomycota</taxon>
        <taxon>Kickxellomycotina</taxon>
        <taxon>Kickxellomycetes</taxon>
        <taxon>Kickxellales</taxon>
        <taxon>Kickxellaceae</taxon>
        <taxon>Spiromyces</taxon>
    </lineage>
</organism>
<feature type="non-terminal residue" evidence="1">
    <location>
        <position position="186"/>
    </location>
</feature>
<proteinExistence type="predicted"/>